<name>A0A2Z5FTA0_9BACT</name>
<reference evidence="1 2" key="1">
    <citation type="journal article" date="2018" name="Front. Microbiol.">
        <title>Hydrolytic Capabilities as a Key to Environmental Success: Chitinolytic and Cellulolytic Acidobacteria From Acidic Sub-arctic Soils and Boreal Peatlands.</title>
        <authorList>
            <person name="Belova S.E."/>
            <person name="Ravin N.V."/>
            <person name="Pankratov T.A."/>
            <person name="Rakitin A.L."/>
            <person name="Ivanova A.A."/>
            <person name="Beletsky A.V."/>
            <person name="Mardanov A.V."/>
            <person name="Sinninghe Damste J.S."/>
            <person name="Dedysh S.N."/>
        </authorList>
    </citation>
    <scope>NUCLEOTIDE SEQUENCE [LARGE SCALE GENOMIC DNA]</scope>
    <source>
        <strain evidence="1 2">SBC82</strain>
    </source>
</reference>
<dbReference type="EMBL" id="CP030840">
    <property type="protein sequence ID" value="AXC10053.1"/>
    <property type="molecule type" value="Genomic_DNA"/>
</dbReference>
<dbReference type="OrthoDB" id="9802640at2"/>
<proteinExistence type="predicted"/>
<accession>A0A2Z5FTA0</accession>
<sequence length="130" mass="14753">MKILTTDEDYPQLNGFGTFLGLSDRLMQTESPFFRAAHTTRVIWAGHRVIYIFTNSTGELSLYYDIELRDPLEQKSAGGGSFATTTLITKKRIFIPVPSELADEFRVETGSREFFVRFDLLSNDLSFPAT</sequence>
<dbReference type="KEGG" id="abas:ACPOL_0686"/>
<dbReference type="RefSeq" id="WP_114205760.1">
    <property type="nucleotide sequence ID" value="NZ_CP030840.1"/>
</dbReference>
<keyword evidence="2" id="KW-1185">Reference proteome</keyword>
<organism evidence="1 2">
    <name type="scientific">Acidisarcina polymorpha</name>
    <dbReference type="NCBI Taxonomy" id="2211140"/>
    <lineage>
        <taxon>Bacteria</taxon>
        <taxon>Pseudomonadati</taxon>
        <taxon>Acidobacteriota</taxon>
        <taxon>Terriglobia</taxon>
        <taxon>Terriglobales</taxon>
        <taxon>Acidobacteriaceae</taxon>
        <taxon>Acidisarcina</taxon>
    </lineage>
</organism>
<gene>
    <name evidence="1" type="ORF">ACPOL_0686</name>
</gene>
<dbReference type="AlphaFoldDB" id="A0A2Z5FTA0"/>
<protein>
    <submittedName>
        <fullName evidence="1">Uncharacterized protein</fullName>
    </submittedName>
</protein>
<dbReference type="Proteomes" id="UP000253606">
    <property type="component" value="Chromosome"/>
</dbReference>
<evidence type="ECO:0000313" key="2">
    <source>
        <dbReference type="Proteomes" id="UP000253606"/>
    </source>
</evidence>
<evidence type="ECO:0000313" key="1">
    <source>
        <dbReference type="EMBL" id="AXC10053.1"/>
    </source>
</evidence>